<evidence type="ECO:0000313" key="3">
    <source>
        <dbReference type="Proteomes" id="UP001153269"/>
    </source>
</evidence>
<dbReference type="Proteomes" id="UP001153269">
    <property type="component" value="Unassembled WGS sequence"/>
</dbReference>
<reference evidence="2" key="1">
    <citation type="submission" date="2020-03" db="EMBL/GenBank/DDBJ databases">
        <authorList>
            <person name="Weist P."/>
        </authorList>
    </citation>
    <scope>NUCLEOTIDE SEQUENCE</scope>
</reference>
<gene>
    <name evidence="2" type="ORF">PLEPLA_LOCUS12844</name>
</gene>
<comment type="caution">
    <text evidence="2">The sequence shown here is derived from an EMBL/GenBank/DDBJ whole genome shotgun (WGS) entry which is preliminary data.</text>
</comment>
<protein>
    <submittedName>
        <fullName evidence="2">Uncharacterized protein</fullName>
    </submittedName>
</protein>
<keyword evidence="1" id="KW-0732">Signal</keyword>
<name>A0A9N7U5Q1_PLEPL</name>
<dbReference type="AlphaFoldDB" id="A0A9N7U5Q1"/>
<proteinExistence type="predicted"/>
<evidence type="ECO:0000256" key="1">
    <source>
        <dbReference type="SAM" id="SignalP"/>
    </source>
</evidence>
<accession>A0A9N7U5Q1</accession>
<evidence type="ECO:0000313" key="2">
    <source>
        <dbReference type="EMBL" id="CAB1424915.1"/>
    </source>
</evidence>
<organism evidence="2 3">
    <name type="scientific">Pleuronectes platessa</name>
    <name type="common">European plaice</name>
    <dbReference type="NCBI Taxonomy" id="8262"/>
    <lineage>
        <taxon>Eukaryota</taxon>
        <taxon>Metazoa</taxon>
        <taxon>Chordata</taxon>
        <taxon>Craniata</taxon>
        <taxon>Vertebrata</taxon>
        <taxon>Euteleostomi</taxon>
        <taxon>Actinopterygii</taxon>
        <taxon>Neopterygii</taxon>
        <taxon>Teleostei</taxon>
        <taxon>Neoteleostei</taxon>
        <taxon>Acanthomorphata</taxon>
        <taxon>Carangaria</taxon>
        <taxon>Pleuronectiformes</taxon>
        <taxon>Pleuronectoidei</taxon>
        <taxon>Pleuronectidae</taxon>
        <taxon>Pleuronectes</taxon>
    </lineage>
</organism>
<feature type="chain" id="PRO_5040344533" evidence="1">
    <location>
        <begin position="19"/>
        <end position="138"/>
    </location>
</feature>
<feature type="signal peptide" evidence="1">
    <location>
        <begin position="1"/>
        <end position="18"/>
    </location>
</feature>
<sequence length="138" mass="15349">MGMILSMWAVAHCRCVLGVLGIRKISVRTRLIGLQTIVAPVFLRFEMTELRWISATSACVHCRDVKIQPQTPHPAPGPPGLLLINVKWKGLLFVSLSVFTPLPLLSTPLSFRRQLLHGSSELGFVLTAKEAEPRRKDL</sequence>
<dbReference type="EMBL" id="CADEAL010000765">
    <property type="protein sequence ID" value="CAB1424915.1"/>
    <property type="molecule type" value="Genomic_DNA"/>
</dbReference>
<keyword evidence="3" id="KW-1185">Reference proteome</keyword>